<feature type="transmembrane region" description="Helical" evidence="1">
    <location>
        <begin position="57"/>
        <end position="86"/>
    </location>
</feature>
<evidence type="ECO:0000256" key="2">
    <source>
        <dbReference type="SAM" id="SignalP"/>
    </source>
</evidence>
<reference evidence="3 4" key="1">
    <citation type="journal article" date="2013" name="Proc. Natl. Acad. Sci. U.S.A.">
        <title>Genome of an arbuscular mycorrhizal fungus provides insight into the oldest plant symbiosis.</title>
        <authorList>
            <person name="Tisserant E."/>
            <person name="Malbreil M."/>
            <person name="Kuo A."/>
            <person name="Kohler A."/>
            <person name="Symeonidi A."/>
            <person name="Balestrini R."/>
            <person name="Charron P."/>
            <person name="Duensing N."/>
            <person name="Frei Dit Frey N."/>
            <person name="Gianinazzi-Pearson V."/>
            <person name="Gilbert L.B."/>
            <person name="Handa Y."/>
            <person name="Herr J.R."/>
            <person name="Hijri M."/>
            <person name="Koul R."/>
            <person name="Kawaguchi M."/>
            <person name="Krajinski F."/>
            <person name="Lammers P.J."/>
            <person name="Masclaux F.G."/>
            <person name="Murat C."/>
            <person name="Morin E."/>
            <person name="Ndikumana S."/>
            <person name="Pagni M."/>
            <person name="Petitpierre D."/>
            <person name="Requena N."/>
            <person name="Rosikiewicz P."/>
            <person name="Riley R."/>
            <person name="Saito K."/>
            <person name="San Clemente H."/>
            <person name="Shapiro H."/>
            <person name="van Tuinen D."/>
            <person name="Becard G."/>
            <person name="Bonfante P."/>
            <person name="Paszkowski U."/>
            <person name="Shachar-Hill Y.Y."/>
            <person name="Tuskan G.A."/>
            <person name="Young P.W."/>
            <person name="Sanders I.R."/>
            <person name="Henrissat B."/>
            <person name="Rensing S.A."/>
            <person name="Grigoriev I.V."/>
            <person name="Corradi N."/>
            <person name="Roux C."/>
            <person name="Martin F."/>
        </authorList>
    </citation>
    <scope>NUCLEOTIDE SEQUENCE [LARGE SCALE GENOMIC DNA]</scope>
    <source>
        <strain evidence="3 4">DAOM 197198</strain>
    </source>
</reference>
<dbReference type="EMBL" id="AUPC02000028">
    <property type="protein sequence ID" value="POG78995.1"/>
    <property type="molecule type" value="Genomic_DNA"/>
</dbReference>
<comment type="caution">
    <text evidence="3">The sequence shown here is derived from an EMBL/GenBank/DDBJ whole genome shotgun (WGS) entry which is preliminary data.</text>
</comment>
<feature type="signal peptide" evidence="2">
    <location>
        <begin position="1"/>
        <end position="21"/>
    </location>
</feature>
<sequence>MNSRQIFFALLIVLMATIVTASPLNLDQLIERKNAQKDESPSKEKNGKVKATFNFNFILFFSISFFFHFNFDIVCFFMICAVNFYFEKNKIKM</sequence>
<protein>
    <submittedName>
        <fullName evidence="3">Uncharacterized protein</fullName>
    </submittedName>
</protein>
<evidence type="ECO:0000256" key="1">
    <source>
        <dbReference type="SAM" id="Phobius"/>
    </source>
</evidence>
<gene>
    <name evidence="3" type="ORF">GLOIN_2v1870110</name>
</gene>
<organism evidence="3 4">
    <name type="scientific">Rhizophagus irregularis (strain DAOM 181602 / DAOM 197198 / MUCL 43194)</name>
    <name type="common">Arbuscular mycorrhizal fungus</name>
    <name type="synonym">Glomus intraradices</name>
    <dbReference type="NCBI Taxonomy" id="747089"/>
    <lineage>
        <taxon>Eukaryota</taxon>
        <taxon>Fungi</taxon>
        <taxon>Fungi incertae sedis</taxon>
        <taxon>Mucoromycota</taxon>
        <taxon>Glomeromycotina</taxon>
        <taxon>Glomeromycetes</taxon>
        <taxon>Glomerales</taxon>
        <taxon>Glomeraceae</taxon>
        <taxon>Rhizophagus</taxon>
    </lineage>
</organism>
<dbReference type="Proteomes" id="UP000018888">
    <property type="component" value="Unassembled WGS sequence"/>
</dbReference>
<dbReference type="VEuPathDB" id="FungiDB:RhiirFUN_006404"/>
<keyword evidence="1" id="KW-0812">Transmembrane</keyword>
<keyword evidence="1" id="KW-0472">Membrane</keyword>
<keyword evidence="1" id="KW-1133">Transmembrane helix</keyword>
<reference evidence="3 4" key="2">
    <citation type="journal article" date="2018" name="New Phytol.">
        <title>High intraspecific genome diversity in the model arbuscular mycorrhizal symbiont Rhizophagus irregularis.</title>
        <authorList>
            <person name="Chen E.C.H."/>
            <person name="Morin E."/>
            <person name="Beaudet D."/>
            <person name="Noel J."/>
            <person name="Yildirir G."/>
            <person name="Ndikumana S."/>
            <person name="Charron P."/>
            <person name="St-Onge C."/>
            <person name="Giorgi J."/>
            <person name="Kruger M."/>
            <person name="Marton T."/>
            <person name="Ropars J."/>
            <person name="Grigoriev I.V."/>
            <person name="Hainaut M."/>
            <person name="Henrissat B."/>
            <person name="Roux C."/>
            <person name="Martin F."/>
            <person name="Corradi N."/>
        </authorList>
    </citation>
    <scope>NUCLEOTIDE SEQUENCE [LARGE SCALE GENOMIC DNA]</scope>
    <source>
        <strain evidence="3 4">DAOM 197198</strain>
    </source>
</reference>
<keyword evidence="2" id="KW-0732">Signal</keyword>
<accession>A0A2P4QN01</accession>
<evidence type="ECO:0000313" key="3">
    <source>
        <dbReference type="EMBL" id="POG78995.1"/>
    </source>
</evidence>
<proteinExistence type="predicted"/>
<evidence type="ECO:0000313" key="4">
    <source>
        <dbReference type="Proteomes" id="UP000018888"/>
    </source>
</evidence>
<feature type="chain" id="PRO_5015131905" evidence="2">
    <location>
        <begin position="22"/>
        <end position="93"/>
    </location>
</feature>
<dbReference type="AlphaFoldDB" id="A0A2P4QN01"/>
<name>A0A2P4QN01_RHIID</name>
<keyword evidence="4" id="KW-1185">Reference proteome</keyword>